<accession>N1PZ64</accession>
<reference evidence="3" key="1">
    <citation type="journal article" date="2012" name="PLoS Genet.">
        <title>The genomes of the fungal plant pathogens Cladosporium fulvum and Dothistroma septosporum reveal adaptation to different hosts and lifestyles but also signatures of common ancestry.</title>
        <authorList>
            <person name="de Wit P.J.G.M."/>
            <person name="van der Burgt A."/>
            <person name="Oekmen B."/>
            <person name="Stergiopoulos I."/>
            <person name="Abd-Elsalam K.A."/>
            <person name="Aerts A.L."/>
            <person name="Bahkali A.H."/>
            <person name="Beenen H.G."/>
            <person name="Chettri P."/>
            <person name="Cox M.P."/>
            <person name="Datema E."/>
            <person name="de Vries R.P."/>
            <person name="Dhillon B."/>
            <person name="Ganley A.R."/>
            <person name="Griffiths S.A."/>
            <person name="Guo Y."/>
            <person name="Hamelin R.C."/>
            <person name="Henrissat B."/>
            <person name="Kabir M.S."/>
            <person name="Jashni M.K."/>
            <person name="Kema G."/>
            <person name="Klaubauf S."/>
            <person name="Lapidus A."/>
            <person name="Levasseur A."/>
            <person name="Lindquist E."/>
            <person name="Mehrabi R."/>
            <person name="Ohm R.A."/>
            <person name="Owen T.J."/>
            <person name="Salamov A."/>
            <person name="Schwelm A."/>
            <person name="Schijlen E."/>
            <person name="Sun H."/>
            <person name="van den Burg H.A."/>
            <person name="van Ham R.C.H.J."/>
            <person name="Zhang S."/>
            <person name="Goodwin S.B."/>
            <person name="Grigoriev I.V."/>
            <person name="Collemare J."/>
            <person name="Bradshaw R.E."/>
        </authorList>
    </citation>
    <scope>NUCLEOTIDE SEQUENCE [LARGE SCALE GENOMIC DNA]</scope>
    <source>
        <strain evidence="3">NZE10 / CBS 128990</strain>
    </source>
</reference>
<keyword evidence="3" id="KW-1185">Reference proteome</keyword>
<evidence type="ECO:0000256" key="1">
    <source>
        <dbReference type="SAM" id="MobiDB-lite"/>
    </source>
</evidence>
<protein>
    <submittedName>
        <fullName evidence="2">Uncharacterized protein</fullName>
    </submittedName>
</protein>
<gene>
    <name evidence="2" type="ORF">DOTSEDRAFT_21988</name>
</gene>
<dbReference type="HOGENOM" id="CLU_1378090_0_0_1"/>
<dbReference type="Proteomes" id="UP000016933">
    <property type="component" value="Unassembled WGS sequence"/>
</dbReference>
<feature type="region of interest" description="Disordered" evidence="1">
    <location>
        <begin position="107"/>
        <end position="198"/>
    </location>
</feature>
<dbReference type="OrthoDB" id="10553365at2759"/>
<reference evidence="2 3" key="2">
    <citation type="journal article" date="2012" name="PLoS Pathog.">
        <title>Diverse lifestyles and strategies of plant pathogenesis encoded in the genomes of eighteen Dothideomycetes fungi.</title>
        <authorList>
            <person name="Ohm R.A."/>
            <person name="Feau N."/>
            <person name="Henrissat B."/>
            <person name="Schoch C.L."/>
            <person name="Horwitz B.A."/>
            <person name="Barry K.W."/>
            <person name="Condon B.J."/>
            <person name="Copeland A.C."/>
            <person name="Dhillon B."/>
            <person name="Glaser F."/>
            <person name="Hesse C.N."/>
            <person name="Kosti I."/>
            <person name="LaButti K."/>
            <person name="Lindquist E.A."/>
            <person name="Lucas S."/>
            <person name="Salamov A.A."/>
            <person name="Bradshaw R.E."/>
            <person name="Ciuffetti L."/>
            <person name="Hamelin R.C."/>
            <person name="Kema G.H.J."/>
            <person name="Lawrence C."/>
            <person name="Scott J.A."/>
            <person name="Spatafora J.W."/>
            <person name="Turgeon B.G."/>
            <person name="de Wit P.J.G.M."/>
            <person name="Zhong S."/>
            <person name="Goodwin S.B."/>
            <person name="Grigoriev I.V."/>
        </authorList>
    </citation>
    <scope>NUCLEOTIDE SEQUENCE [LARGE SCALE GENOMIC DNA]</scope>
    <source>
        <strain evidence="3">NZE10 / CBS 128990</strain>
    </source>
</reference>
<organism evidence="2 3">
    <name type="scientific">Dothistroma septosporum (strain NZE10 / CBS 128990)</name>
    <name type="common">Red band needle blight fungus</name>
    <name type="synonym">Mycosphaerella pini</name>
    <dbReference type="NCBI Taxonomy" id="675120"/>
    <lineage>
        <taxon>Eukaryota</taxon>
        <taxon>Fungi</taxon>
        <taxon>Dikarya</taxon>
        <taxon>Ascomycota</taxon>
        <taxon>Pezizomycotina</taxon>
        <taxon>Dothideomycetes</taxon>
        <taxon>Dothideomycetidae</taxon>
        <taxon>Mycosphaerellales</taxon>
        <taxon>Mycosphaerellaceae</taxon>
        <taxon>Dothistroma</taxon>
    </lineage>
</organism>
<sequence length="198" mass="22518">MPVTTGEGLQYHKGSKRPYQVEVQHEGASYKPKKHYPYHCPRPHCSEKNQACKRVSCQQLLQARYEQQEQSLSEAALDHEAIVKEKTAALTEYIRLRKEGETLQASFNDLDLEDEDEEERTEAEREKRIDFLLRETTLSSTEPEEDFDTGFARTQTYRGHGAGTMKPAGRRLNSNQPNTSNGNGGKMGKKAKRPALGY</sequence>
<dbReference type="EMBL" id="KB446536">
    <property type="protein sequence ID" value="EME48293.1"/>
    <property type="molecule type" value="Genomic_DNA"/>
</dbReference>
<feature type="compositionally biased region" description="Acidic residues" evidence="1">
    <location>
        <begin position="110"/>
        <end position="121"/>
    </location>
</feature>
<feature type="compositionally biased region" description="Basic and acidic residues" evidence="1">
    <location>
        <begin position="122"/>
        <end position="133"/>
    </location>
</feature>
<name>N1PZ64_DOTSN</name>
<evidence type="ECO:0000313" key="2">
    <source>
        <dbReference type="EMBL" id="EME48293.1"/>
    </source>
</evidence>
<dbReference type="OMA" id="HYPYHCP"/>
<proteinExistence type="predicted"/>
<dbReference type="AlphaFoldDB" id="N1PZ64"/>
<evidence type="ECO:0000313" key="3">
    <source>
        <dbReference type="Proteomes" id="UP000016933"/>
    </source>
</evidence>
<feature type="compositionally biased region" description="Basic residues" evidence="1">
    <location>
        <begin position="187"/>
        <end position="198"/>
    </location>
</feature>